<feature type="compositionally biased region" description="Low complexity" evidence="1">
    <location>
        <begin position="180"/>
        <end position="189"/>
    </location>
</feature>
<dbReference type="Gene3D" id="3.40.50.1820">
    <property type="entry name" value="alpha/beta hydrolase"/>
    <property type="match status" value="1"/>
</dbReference>
<dbReference type="InterPro" id="IPR005152">
    <property type="entry name" value="Lipase_secreted"/>
</dbReference>
<evidence type="ECO:0000256" key="1">
    <source>
        <dbReference type="SAM" id="MobiDB-lite"/>
    </source>
</evidence>
<reference evidence="3" key="1">
    <citation type="journal article" date="2019" name="Int. J. Syst. Evol. Microbiol.">
        <title>The Global Catalogue of Microorganisms (GCM) 10K type strain sequencing project: providing services to taxonomists for standard genome sequencing and annotation.</title>
        <authorList>
            <consortium name="The Broad Institute Genomics Platform"/>
            <consortium name="The Broad Institute Genome Sequencing Center for Infectious Disease"/>
            <person name="Wu L."/>
            <person name="Ma J."/>
        </authorList>
    </citation>
    <scope>NUCLEOTIDE SEQUENCE [LARGE SCALE GENOMIC DNA]</scope>
    <source>
        <strain evidence="3">JCM 17695</strain>
    </source>
</reference>
<name>A0ABW2TNG0_9PSEU</name>
<evidence type="ECO:0000313" key="3">
    <source>
        <dbReference type="Proteomes" id="UP001596512"/>
    </source>
</evidence>
<comment type="caution">
    <text evidence="2">The sequence shown here is derived from an EMBL/GenBank/DDBJ whole genome shotgun (WGS) entry which is preliminary data.</text>
</comment>
<evidence type="ECO:0000313" key="2">
    <source>
        <dbReference type="EMBL" id="MFC7614914.1"/>
    </source>
</evidence>
<feature type="region of interest" description="Disordered" evidence="1">
    <location>
        <begin position="151"/>
        <end position="189"/>
    </location>
</feature>
<dbReference type="InterPro" id="IPR029058">
    <property type="entry name" value="AB_hydrolase_fold"/>
</dbReference>
<sequence length="189" mass="20180">MGRRRHRLPGPARRVRRRADGGPRGPRRRPRRPLTPRRRAGLLPVGLWGYSGGALASGWAAELAPTYAPELPIAGVAAGGIPADFAPAARIMDGGPFSGLALAGITGLMREYPELEPLLNDTGRAMVARVGDMCVAELAITLAFKRIADHTDSPTRSTSPSPGKCWRSTGWARPRPPRPSTSTTRCSTS</sequence>
<feature type="compositionally biased region" description="Basic residues" evidence="1">
    <location>
        <begin position="1"/>
        <end position="17"/>
    </location>
</feature>
<dbReference type="Proteomes" id="UP001596512">
    <property type="component" value="Unassembled WGS sequence"/>
</dbReference>
<dbReference type="Pfam" id="PF03583">
    <property type="entry name" value="LIP"/>
    <property type="match status" value="1"/>
</dbReference>
<organism evidence="2 3">
    <name type="scientific">Actinokineospora soli</name>
    <dbReference type="NCBI Taxonomy" id="1048753"/>
    <lineage>
        <taxon>Bacteria</taxon>
        <taxon>Bacillati</taxon>
        <taxon>Actinomycetota</taxon>
        <taxon>Actinomycetes</taxon>
        <taxon>Pseudonocardiales</taxon>
        <taxon>Pseudonocardiaceae</taxon>
        <taxon>Actinokineospora</taxon>
    </lineage>
</organism>
<protein>
    <submittedName>
        <fullName evidence="2">Lipase family protein</fullName>
    </submittedName>
</protein>
<dbReference type="PANTHER" id="PTHR34853:SF1">
    <property type="entry name" value="LIPASE 5"/>
    <property type="match status" value="1"/>
</dbReference>
<keyword evidence="3" id="KW-1185">Reference proteome</keyword>
<feature type="region of interest" description="Disordered" evidence="1">
    <location>
        <begin position="1"/>
        <end position="36"/>
    </location>
</feature>
<proteinExistence type="predicted"/>
<dbReference type="EMBL" id="JBHTEY010000004">
    <property type="protein sequence ID" value="MFC7614914.1"/>
    <property type="molecule type" value="Genomic_DNA"/>
</dbReference>
<feature type="compositionally biased region" description="Basic residues" evidence="1">
    <location>
        <begin position="25"/>
        <end position="36"/>
    </location>
</feature>
<dbReference type="PANTHER" id="PTHR34853">
    <property type="match status" value="1"/>
</dbReference>
<dbReference type="SUPFAM" id="SSF53474">
    <property type="entry name" value="alpha/beta-Hydrolases"/>
    <property type="match status" value="1"/>
</dbReference>
<dbReference type="Gene3D" id="1.10.260.130">
    <property type="match status" value="1"/>
</dbReference>
<gene>
    <name evidence="2" type="ORF">ACFQV2_16725</name>
</gene>
<accession>A0ABW2TNG0</accession>